<evidence type="ECO:0000313" key="2">
    <source>
        <dbReference type="EMBL" id="CAB4606662.1"/>
    </source>
</evidence>
<gene>
    <name evidence="2" type="ORF">UFOPK1835_00821</name>
</gene>
<feature type="domain" description="SnoaL-like" evidence="1">
    <location>
        <begin position="6"/>
        <end position="131"/>
    </location>
</feature>
<protein>
    <submittedName>
        <fullName evidence="2">Unannotated protein</fullName>
    </submittedName>
</protein>
<sequence>MTMTLEEISDRMEIQDLLVRYCYAVDSRNFDDFVNVFTPDAVIDYSVFGGSVGGVTDTIAYLKEAMPMFSSFQHMIATSQVTVTGDTAHAKTICHNPMVMPMGDETVVFTCGLWYIDDLVRTADGWRIAKRVEEKSYMKDMPGMPASGPDLAN</sequence>
<dbReference type="AlphaFoldDB" id="A0A6J6GZ40"/>
<accession>A0A6J6GZ40</accession>
<dbReference type="InterPro" id="IPR037401">
    <property type="entry name" value="SnoaL-like"/>
</dbReference>
<proteinExistence type="predicted"/>
<organism evidence="2">
    <name type="scientific">freshwater metagenome</name>
    <dbReference type="NCBI Taxonomy" id="449393"/>
    <lineage>
        <taxon>unclassified sequences</taxon>
        <taxon>metagenomes</taxon>
        <taxon>ecological metagenomes</taxon>
    </lineage>
</organism>
<evidence type="ECO:0000259" key="1">
    <source>
        <dbReference type="Pfam" id="PF13577"/>
    </source>
</evidence>
<name>A0A6J6GZ40_9ZZZZ</name>
<dbReference type="InterPro" id="IPR032710">
    <property type="entry name" value="NTF2-like_dom_sf"/>
</dbReference>
<dbReference type="Pfam" id="PF13577">
    <property type="entry name" value="SnoaL_4"/>
    <property type="match status" value="1"/>
</dbReference>
<dbReference type="Gene3D" id="3.10.450.50">
    <property type="match status" value="1"/>
</dbReference>
<dbReference type="EMBL" id="CAEZUP010000027">
    <property type="protein sequence ID" value="CAB4606662.1"/>
    <property type="molecule type" value="Genomic_DNA"/>
</dbReference>
<reference evidence="2" key="1">
    <citation type="submission" date="2020-05" db="EMBL/GenBank/DDBJ databases">
        <authorList>
            <person name="Chiriac C."/>
            <person name="Salcher M."/>
            <person name="Ghai R."/>
            <person name="Kavagutti S V."/>
        </authorList>
    </citation>
    <scope>NUCLEOTIDE SEQUENCE</scope>
</reference>
<dbReference type="SUPFAM" id="SSF54427">
    <property type="entry name" value="NTF2-like"/>
    <property type="match status" value="1"/>
</dbReference>